<dbReference type="EMBL" id="KN716300">
    <property type="protein sequence ID" value="KJH47611.1"/>
    <property type="molecule type" value="Genomic_DNA"/>
</dbReference>
<proteinExistence type="predicted"/>
<name>A0A0D8XZ29_DICVI</name>
<evidence type="ECO:0000313" key="1">
    <source>
        <dbReference type="EMBL" id="KJH47611.1"/>
    </source>
</evidence>
<gene>
    <name evidence="1" type="ORF">DICVIV_06318</name>
</gene>
<dbReference type="Proteomes" id="UP000053766">
    <property type="component" value="Unassembled WGS sequence"/>
</dbReference>
<protein>
    <submittedName>
        <fullName evidence="1">Uncharacterized protein</fullName>
    </submittedName>
</protein>
<sequence length="97" mass="11006">MTQERTCEYIGVVKESSGGVFVLRGRRELLGILWNEYETAPEQSIANVFDFDGKPWYMIIVGLEHSSSDDLKAAIASDSFRMSDLLYKTVLCSYRSL</sequence>
<accession>A0A0D8XZ29</accession>
<reference evidence="2" key="2">
    <citation type="journal article" date="2016" name="Sci. Rep.">
        <title>Dictyocaulus viviparus genome, variome and transcriptome elucidate lungworm biology and support future intervention.</title>
        <authorList>
            <person name="McNulty S.N."/>
            <person name="Strube C."/>
            <person name="Rosa B.A."/>
            <person name="Martin J.C."/>
            <person name="Tyagi R."/>
            <person name="Choi Y.J."/>
            <person name="Wang Q."/>
            <person name="Hallsworth Pepin K."/>
            <person name="Zhang X."/>
            <person name="Ozersky P."/>
            <person name="Wilson R.K."/>
            <person name="Sternberg P.W."/>
            <person name="Gasser R.B."/>
            <person name="Mitreva M."/>
        </authorList>
    </citation>
    <scope>NUCLEOTIDE SEQUENCE [LARGE SCALE GENOMIC DNA]</scope>
    <source>
        <strain evidence="2">HannoverDv2000</strain>
    </source>
</reference>
<evidence type="ECO:0000313" key="2">
    <source>
        <dbReference type="Proteomes" id="UP000053766"/>
    </source>
</evidence>
<dbReference type="AlphaFoldDB" id="A0A0D8XZ29"/>
<organism evidence="1 2">
    <name type="scientific">Dictyocaulus viviparus</name>
    <name type="common">Bovine lungworm</name>
    <dbReference type="NCBI Taxonomy" id="29172"/>
    <lineage>
        <taxon>Eukaryota</taxon>
        <taxon>Metazoa</taxon>
        <taxon>Ecdysozoa</taxon>
        <taxon>Nematoda</taxon>
        <taxon>Chromadorea</taxon>
        <taxon>Rhabditida</taxon>
        <taxon>Rhabditina</taxon>
        <taxon>Rhabditomorpha</taxon>
        <taxon>Strongyloidea</taxon>
        <taxon>Metastrongylidae</taxon>
        <taxon>Dictyocaulus</taxon>
    </lineage>
</organism>
<keyword evidence="2" id="KW-1185">Reference proteome</keyword>
<reference evidence="1 2" key="1">
    <citation type="submission" date="2013-11" db="EMBL/GenBank/DDBJ databases">
        <title>Draft genome of the bovine lungworm Dictyocaulus viviparus.</title>
        <authorList>
            <person name="Mitreva M."/>
        </authorList>
    </citation>
    <scope>NUCLEOTIDE SEQUENCE [LARGE SCALE GENOMIC DNA]</scope>
    <source>
        <strain evidence="1 2">HannoverDv2000</strain>
    </source>
</reference>